<dbReference type="Proteomes" id="UP001459277">
    <property type="component" value="Unassembled WGS sequence"/>
</dbReference>
<dbReference type="PANTHER" id="PTHR31390:SF0">
    <property type="entry name" value="DOMAIN PROTEIN, PUTATIVE (DUF3527)-RELATED"/>
    <property type="match status" value="1"/>
</dbReference>
<protein>
    <submittedName>
        <fullName evidence="2">Uncharacterized protein</fullName>
    </submittedName>
</protein>
<dbReference type="Pfam" id="PF12043">
    <property type="entry name" value="DUF3527"/>
    <property type="match status" value="1"/>
</dbReference>
<evidence type="ECO:0000313" key="2">
    <source>
        <dbReference type="EMBL" id="KAK9983537.1"/>
    </source>
</evidence>
<proteinExistence type="predicted"/>
<dbReference type="EMBL" id="JAZDWU010000012">
    <property type="protein sequence ID" value="KAK9983537.1"/>
    <property type="molecule type" value="Genomic_DNA"/>
</dbReference>
<comment type="caution">
    <text evidence="2">The sequence shown here is derived from an EMBL/GenBank/DDBJ whole genome shotgun (WGS) entry which is preliminary data.</text>
</comment>
<sequence>MGRRMELDFDKSCKVGLSPNTVLPPPRHCSNIEKRKAKGKSTRKDDLLGLKDDFIEINFGRSRSSSCKSILSRPAGLEGNVELKRGSMYQNSKEVREMKRTGNYEGRRKIEMSRSRDTTLAFRIVDSFCNSDEDGLQKRSPVISLHSNLSPTSVSKPYVEPCSSNGFDEYCLNLNDRDKLADTMGKDSVGLKFVSGESVSPLNDGNDLERETVHMFHKSLSAKAEMLHSPSPSESDCSSRASSKSRFSPFRKMFDPFKKSKSLRSPLGYVAEPGGGLKTSGTINMSRNKTSRKSLLHDFSNTAKASELDPQFVERENHHSAVACSPVHLHGNLKLEYKHGVPFFEFSTECPEDVFVAKTWKTDNDFNWVYTFHSIDGRKKSNVSRWGWNSGDKDSSIMGQMQVSCYLCSELKDGGVLDNSVVTEFILYDIAHARQSISAKEKERIADDVKGLKGANQGLVKEPFEDNRSHPFKHKLQQRQASEKGDFDSSDFYPWAYAQLNPDLEIAAIVMQVPYESRESLTYKTGDKIINELIPNLLNHSMSELSKKDFHDKRSPEKVKVLIPSGNHGLPSAESRGPSSLLDRWRLGGGCDCGGWDMACPLTVLANTQIQCAEDQPLLENQQHLELFVQGAKESTPALTMTAVQEGEYAVDFHAQLSTLQAFSICVAILHGTEASVDAGKERSKQLSQSNSLKVLINDEVKFLVDAVTRDEKRKDSKMVKEMVKEIPPSYVLNPPFSPISRV</sequence>
<reference evidence="2 3" key="1">
    <citation type="submission" date="2024-01" db="EMBL/GenBank/DDBJ databases">
        <title>A telomere-to-telomere, gap-free genome of sweet tea (Lithocarpus litseifolius).</title>
        <authorList>
            <person name="Zhou J."/>
        </authorList>
    </citation>
    <scope>NUCLEOTIDE SEQUENCE [LARGE SCALE GENOMIC DNA]</scope>
    <source>
        <strain evidence="2">Zhou-2022a</strain>
        <tissue evidence="2">Leaf</tissue>
    </source>
</reference>
<organism evidence="2 3">
    <name type="scientific">Lithocarpus litseifolius</name>
    <dbReference type="NCBI Taxonomy" id="425828"/>
    <lineage>
        <taxon>Eukaryota</taxon>
        <taxon>Viridiplantae</taxon>
        <taxon>Streptophyta</taxon>
        <taxon>Embryophyta</taxon>
        <taxon>Tracheophyta</taxon>
        <taxon>Spermatophyta</taxon>
        <taxon>Magnoliopsida</taxon>
        <taxon>eudicotyledons</taxon>
        <taxon>Gunneridae</taxon>
        <taxon>Pentapetalae</taxon>
        <taxon>rosids</taxon>
        <taxon>fabids</taxon>
        <taxon>Fagales</taxon>
        <taxon>Fagaceae</taxon>
        <taxon>Lithocarpus</taxon>
    </lineage>
</organism>
<dbReference type="PANTHER" id="PTHR31390">
    <property type="entry name" value="EXPRESSED PROTEIN"/>
    <property type="match status" value="1"/>
</dbReference>
<gene>
    <name evidence="2" type="ORF">SO802_033062</name>
</gene>
<dbReference type="InterPro" id="IPR021916">
    <property type="entry name" value="DUF3527"/>
</dbReference>
<evidence type="ECO:0000313" key="3">
    <source>
        <dbReference type="Proteomes" id="UP001459277"/>
    </source>
</evidence>
<dbReference type="AlphaFoldDB" id="A0AAW2BDY8"/>
<evidence type="ECO:0000256" key="1">
    <source>
        <dbReference type="SAM" id="MobiDB-lite"/>
    </source>
</evidence>
<name>A0AAW2BDY8_9ROSI</name>
<keyword evidence="3" id="KW-1185">Reference proteome</keyword>
<accession>A0AAW2BDY8</accession>
<feature type="region of interest" description="Disordered" evidence="1">
    <location>
        <begin position="463"/>
        <end position="485"/>
    </location>
</feature>